<protein>
    <submittedName>
        <fullName evidence="2">Acid-resistance membrane protein</fullName>
    </submittedName>
</protein>
<keyword evidence="1" id="KW-1133">Transmembrane helix</keyword>
<keyword evidence="1" id="KW-0812">Transmembrane</keyword>
<dbReference type="AlphaFoldDB" id="A0A5C5YNC9"/>
<dbReference type="RefSeq" id="WP_146404144.1">
    <property type="nucleotide sequence ID" value="NZ_SJPJ01000002.1"/>
</dbReference>
<dbReference type="GO" id="GO:0005886">
    <property type="term" value="C:plasma membrane"/>
    <property type="evidence" value="ECO:0007669"/>
    <property type="project" value="TreeGrafter"/>
</dbReference>
<dbReference type="PANTHER" id="PTHR34989:SF1">
    <property type="entry name" value="PROTEIN HDED"/>
    <property type="match status" value="1"/>
</dbReference>
<dbReference type="Pfam" id="PF03729">
    <property type="entry name" value="DUF308"/>
    <property type="match status" value="2"/>
</dbReference>
<dbReference type="InterPro" id="IPR036259">
    <property type="entry name" value="MFS_trans_sf"/>
</dbReference>
<evidence type="ECO:0000256" key="1">
    <source>
        <dbReference type="SAM" id="Phobius"/>
    </source>
</evidence>
<dbReference type="EMBL" id="SJPJ01000002">
    <property type="protein sequence ID" value="TWT76359.1"/>
    <property type="molecule type" value="Genomic_DNA"/>
</dbReference>
<sequence>MNDETNPVSSSHSFSDDASVRDIVQALSKIWWLPLLRGIFLVLLGIYALIQPGMTVAALAQVMGFFLILDGSIALVAGVIGQVPSRGWTILRGVVAILVGIFVFANPVIVAGLTAITIMYLIAFSAIFTGIMEIIATLRDHKEIEGDAGFIFGGILSIAFGVLLLMAPFMFGMVMVRILGVCAAAVGVAMIMLAFRLKGIEKRMESKVVDAQSHTKTKDEANA</sequence>
<keyword evidence="3" id="KW-1185">Reference proteome</keyword>
<dbReference type="OrthoDB" id="274892at2"/>
<feature type="transmembrane region" description="Helical" evidence="1">
    <location>
        <begin position="118"/>
        <end position="138"/>
    </location>
</feature>
<reference evidence="2 3" key="1">
    <citation type="submission" date="2019-02" db="EMBL/GenBank/DDBJ databases">
        <title>Deep-cultivation of Planctomycetes and their phenomic and genomic characterization uncovers novel biology.</title>
        <authorList>
            <person name="Wiegand S."/>
            <person name="Jogler M."/>
            <person name="Boedeker C."/>
            <person name="Pinto D."/>
            <person name="Vollmers J."/>
            <person name="Rivas-Marin E."/>
            <person name="Kohn T."/>
            <person name="Peeters S.H."/>
            <person name="Heuer A."/>
            <person name="Rast P."/>
            <person name="Oberbeckmann S."/>
            <person name="Bunk B."/>
            <person name="Jeske O."/>
            <person name="Meyerdierks A."/>
            <person name="Storesund J.E."/>
            <person name="Kallscheuer N."/>
            <person name="Luecker S."/>
            <person name="Lage O.M."/>
            <person name="Pohl T."/>
            <person name="Merkel B.J."/>
            <person name="Hornburger P."/>
            <person name="Mueller R.-W."/>
            <person name="Bruemmer F."/>
            <person name="Labrenz M."/>
            <person name="Spormann A.M."/>
            <person name="Op Den Camp H."/>
            <person name="Overmann J."/>
            <person name="Amann R."/>
            <person name="Jetten M.S.M."/>
            <person name="Mascher T."/>
            <person name="Medema M.H."/>
            <person name="Devos D.P."/>
            <person name="Kaster A.-K."/>
            <person name="Ovreas L."/>
            <person name="Rohde M."/>
            <person name="Galperin M.Y."/>
            <person name="Jogler C."/>
        </authorList>
    </citation>
    <scope>NUCLEOTIDE SEQUENCE [LARGE SCALE GENOMIC DNA]</scope>
    <source>
        <strain evidence="2 3">CA13</strain>
    </source>
</reference>
<feature type="transmembrane region" description="Helical" evidence="1">
    <location>
        <begin position="30"/>
        <end position="50"/>
    </location>
</feature>
<evidence type="ECO:0000313" key="3">
    <source>
        <dbReference type="Proteomes" id="UP000315010"/>
    </source>
</evidence>
<organism evidence="2 3">
    <name type="scientific">Novipirellula herctigrandis</name>
    <dbReference type="NCBI Taxonomy" id="2527986"/>
    <lineage>
        <taxon>Bacteria</taxon>
        <taxon>Pseudomonadati</taxon>
        <taxon>Planctomycetota</taxon>
        <taxon>Planctomycetia</taxon>
        <taxon>Pirellulales</taxon>
        <taxon>Pirellulaceae</taxon>
        <taxon>Novipirellula</taxon>
    </lineage>
</organism>
<gene>
    <name evidence="2" type="ORF">CA13_68530</name>
</gene>
<feature type="transmembrane region" description="Helical" evidence="1">
    <location>
        <begin position="150"/>
        <end position="171"/>
    </location>
</feature>
<evidence type="ECO:0000313" key="2">
    <source>
        <dbReference type="EMBL" id="TWT76359.1"/>
    </source>
</evidence>
<dbReference type="InterPro" id="IPR052712">
    <property type="entry name" value="Acid_resist_chaperone_HdeD"/>
</dbReference>
<comment type="caution">
    <text evidence="2">The sequence shown here is derived from an EMBL/GenBank/DDBJ whole genome shotgun (WGS) entry which is preliminary data.</text>
</comment>
<feature type="transmembrane region" description="Helical" evidence="1">
    <location>
        <begin position="177"/>
        <end position="197"/>
    </location>
</feature>
<accession>A0A5C5YNC9</accession>
<feature type="transmembrane region" description="Helical" evidence="1">
    <location>
        <begin position="56"/>
        <end position="81"/>
    </location>
</feature>
<dbReference type="InterPro" id="IPR005325">
    <property type="entry name" value="DUF308_memb"/>
</dbReference>
<name>A0A5C5YNC9_9BACT</name>
<feature type="transmembrane region" description="Helical" evidence="1">
    <location>
        <begin position="93"/>
        <end position="112"/>
    </location>
</feature>
<dbReference type="SUPFAM" id="SSF103473">
    <property type="entry name" value="MFS general substrate transporter"/>
    <property type="match status" value="1"/>
</dbReference>
<proteinExistence type="predicted"/>
<dbReference type="Proteomes" id="UP000315010">
    <property type="component" value="Unassembled WGS sequence"/>
</dbReference>
<keyword evidence="1" id="KW-0472">Membrane</keyword>
<dbReference type="PANTHER" id="PTHR34989">
    <property type="entry name" value="PROTEIN HDED"/>
    <property type="match status" value="1"/>
</dbReference>